<dbReference type="Proteomes" id="UP000076078">
    <property type="component" value="Unassembled WGS sequence"/>
</dbReference>
<reference evidence="1 2" key="1">
    <citation type="submission" date="2015-12" db="EMBL/GenBank/DDBJ databases">
        <title>Dictyostelia acquired genes for synthesis and detection of signals that induce cell-type specialization by lateral gene transfer from prokaryotes.</title>
        <authorList>
            <person name="Gloeckner G."/>
            <person name="Schaap P."/>
        </authorList>
    </citation>
    <scope>NUCLEOTIDE SEQUENCE [LARGE SCALE GENOMIC DNA]</scope>
    <source>
        <strain evidence="1 2">TK</strain>
    </source>
</reference>
<dbReference type="InParanoid" id="A0A151Z8W1"/>
<organism evidence="1 2">
    <name type="scientific">Tieghemostelium lacteum</name>
    <name type="common">Slime mold</name>
    <name type="synonym">Dictyostelium lacteum</name>
    <dbReference type="NCBI Taxonomy" id="361077"/>
    <lineage>
        <taxon>Eukaryota</taxon>
        <taxon>Amoebozoa</taxon>
        <taxon>Evosea</taxon>
        <taxon>Eumycetozoa</taxon>
        <taxon>Dictyostelia</taxon>
        <taxon>Dictyosteliales</taxon>
        <taxon>Raperosteliaceae</taxon>
        <taxon>Tieghemostelium</taxon>
    </lineage>
</organism>
<comment type="caution">
    <text evidence="1">The sequence shown here is derived from an EMBL/GenBank/DDBJ whole genome shotgun (WGS) entry which is preliminary data.</text>
</comment>
<evidence type="ECO:0000313" key="1">
    <source>
        <dbReference type="EMBL" id="KYQ90371.1"/>
    </source>
</evidence>
<gene>
    <name evidence="1" type="ORF">DLAC_08989</name>
</gene>
<dbReference type="AlphaFoldDB" id="A0A151Z8W1"/>
<proteinExistence type="predicted"/>
<dbReference type="EMBL" id="LODT01000037">
    <property type="protein sequence ID" value="KYQ90371.1"/>
    <property type="molecule type" value="Genomic_DNA"/>
</dbReference>
<keyword evidence="2" id="KW-1185">Reference proteome</keyword>
<sequence>MVSIQNTCLNIVKIPAAVVNNDQLKPLLKAIKSFKENAVKAKFSLSRIADGVKYITDGGIDNCENSAKYAFESISIEELPKSSAPIDIKPHNIQTSSTRRC</sequence>
<name>A0A151Z8W1_TIELA</name>
<protein>
    <submittedName>
        <fullName evidence="1">Uncharacterized protein</fullName>
    </submittedName>
</protein>
<accession>A0A151Z8W1</accession>
<evidence type="ECO:0000313" key="2">
    <source>
        <dbReference type="Proteomes" id="UP000076078"/>
    </source>
</evidence>